<dbReference type="Pfam" id="PF00232">
    <property type="entry name" value="Glyco_hydro_1"/>
    <property type="match status" value="1"/>
</dbReference>
<name>A0ABT1EGZ7_9FIRM</name>
<evidence type="ECO:0000256" key="1">
    <source>
        <dbReference type="ARBA" id="ARBA00010838"/>
    </source>
</evidence>
<keyword evidence="2" id="KW-0378">Hydrolase</keyword>
<dbReference type="PANTHER" id="PTHR10353:SF209">
    <property type="entry name" value="GALACTOLIPID GALACTOSYLTRANSFERASE SFR2, CHLOROPLASTIC"/>
    <property type="match status" value="1"/>
</dbReference>
<gene>
    <name evidence="5" type="ORF">NK118_06895</name>
</gene>
<keyword evidence="3" id="KW-0326">Glycosidase</keyword>
<dbReference type="RefSeq" id="WP_262068855.1">
    <property type="nucleotide sequence ID" value="NZ_JAMXOC010000008.1"/>
</dbReference>
<evidence type="ECO:0000313" key="6">
    <source>
        <dbReference type="Proteomes" id="UP001523565"/>
    </source>
</evidence>
<evidence type="ECO:0000256" key="2">
    <source>
        <dbReference type="ARBA" id="ARBA00022801"/>
    </source>
</evidence>
<protein>
    <submittedName>
        <fullName evidence="5">Family 1 glycosylhydrolase</fullName>
    </submittedName>
</protein>
<dbReference type="Proteomes" id="UP001523565">
    <property type="component" value="Unassembled WGS sequence"/>
</dbReference>
<organism evidence="5 6">
    <name type="scientific">Ohessyouella blattaphilus</name>
    <dbReference type="NCBI Taxonomy" id="2949333"/>
    <lineage>
        <taxon>Bacteria</taxon>
        <taxon>Bacillati</taxon>
        <taxon>Bacillota</taxon>
        <taxon>Clostridia</taxon>
        <taxon>Lachnospirales</taxon>
        <taxon>Lachnospiraceae</taxon>
        <taxon>Ohessyouella</taxon>
    </lineage>
</organism>
<evidence type="ECO:0000256" key="3">
    <source>
        <dbReference type="ARBA" id="ARBA00023295"/>
    </source>
</evidence>
<reference evidence="5 6" key="1">
    <citation type="journal article" date="2022" name="Genome Biol. Evol.">
        <title>Host diet, physiology and behaviors set the stage for Lachnospiraceae cladogenesis.</title>
        <authorList>
            <person name="Vera-Ponce De Leon A."/>
            <person name="Schneider M."/>
            <person name="Jahnes B.C."/>
            <person name="Sadowski V."/>
            <person name="Camuy-Velez L.A."/>
            <person name="Duan J."/>
            <person name="Sabree Z.L."/>
        </authorList>
    </citation>
    <scope>NUCLEOTIDE SEQUENCE [LARGE SCALE GENOMIC DNA]</scope>
    <source>
        <strain evidence="5 6">PAL227</strain>
    </source>
</reference>
<dbReference type="PANTHER" id="PTHR10353">
    <property type="entry name" value="GLYCOSYL HYDROLASE"/>
    <property type="match status" value="1"/>
</dbReference>
<proteinExistence type="inferred from homology"/>
<dbReference type="InterPro" id="IPR017853">
    <property type="entry name" value="GH"/>
</dbReference>
<keyword evidence="6" id="KW-1185">Reference proteome</keyword>
<dbReference type="SUPFAM" id="SSF51445">
    <property type="entry name" value="(Trans)glycosidases"/>
    <property type="match status" value="1"/>
</dbReference>
<dbReference type="PRINTS" id="PR00131">
    <property type="entry name" value="GLHYDRLASE1"/>
</dbReference>
<dbReference type="EMBL" id="JAMZFV010000008">
    <property type="protein sequence ID" value="MCP1109974.1"/>
    <property type="molecule type" value="Genomic_DNA"/>
</dbReference>
<sequence>MKNFLLKEDFLIGAASAATQIEGGDLNHSWMNWYKEGHIKDNSTPERANDHYHRYEEDGKLLKELDLQIYRMGIEWARIEPFENTFDEHAIAHYVEEVKLLKSYGIKVLVTLHHFTNPMWFEEMGAFEKVENIRYYLRFVRKMVNAFGQLVNEYITINEPNVYATNGYFFGEWPPGDKNIARTIQVMNVMAIAHIRAYELIHEIRQRNDCQDTKVSFANHMRVFTPENPKSARHRFFTRLTERFFQGSLSKAMMTGEFELPLRRHHSVKKGTYCDFIAINYYTRSSISGLKDGVKKGVPVNDLGWEIYPAGIVECARTLYAIRPLDIYITENGTCDNHDSFRSRYIYDHLQAIMAADLPIKRYYHWCFCDNFEWVEGETARFGIVHVDYDTQKREIKKSGRFLQAVTQNKGVTEEMYDEYVSNETYQVK</sequence>
<comment type="caution">
    <text evidence="5">The sequence shown here is derived from an EMBL/GenBank/DDBJ whole genome shotgun (WGS) entry which is preliminary data.</text>
</comment>
<evidence type="ECO:0000313" key="5">
    <source>
        <dbReference type="EMBL" id="MCP1109974.1"/>
    </source>
</evidence>
<comment type="similarity">
    <text evidence="1 4">Belongs to the glycosyl hydrolase 1 family.</text>
</comment>
<accession>A0ABT1EGZ7</accession>
<evidence type="ECO:0000256" key="4">
    <source>
        <dbReference type="RuleBase" id="RU003690"/>
    </source>
</evidence>
<dbReference type="InterPro" id="IPR001360">
    <property type="entry name" value="Glyco_hydro_1"/>
</dbReference>
<dbReference type="Gene3D" id="3.20.20.80">
    <property type="entry name" value="Glycosidases"/>
    <property type="match status" value="1"/>
</dbReference>